<protein>
    <recommendedName>
        <fullName evidence="4">Lipoprotein</fullName>
    </recommendedName>
</protein>
<feature type="chain" id="PRO_5011587692" description="Lipoprotein" evidence="1">
    <location>
        <begin position="24"/>
        <end position="142"/>
    </location>
</feature>
<reference evidence="2 3" key="1">
    <citation type="submission" date="2016-10" db="EMBL/GenBank/DDBJ databases">
        <authorList>
            <person name="de Groot N.N."/>
        </authorList>
    </citation>
    <scope>NUCLEOTIDE SEQUENCE [LARGE SCALE GENOMIC DNA]</scope>
    <source>
        <strain evidence="2 3">DSM 19938</strain>
    </source>
</reference>
<proteinExistence type="predicted"/>
<dbReference type="Proteomes" id="UP000199532">
    <property type="component" value="Unassembled WGS sequence"/>
</dbReference>
<evidence type="ECO:0008006" key="4">
    <source>
        <dbReference type="Google" id="ProtNLM"/>
    </source>
</evidence>
<gene>
    <name evidence="2" type="ORF">SAMN04487995_1539</name>
</gene>
<keyword evidence="1" id="KW-0732">Signal</keyword>
<dbReference type="RefSeq" id="WP_090334146.1">
    <property type="nucleotide sequence ID" value="NZ_FNXY01000002.1"/>
</dbReference>
<feature type="signal peptide" evidence="1">
    <location>
        <begin position="1"/>
        <end position="23"/>
    </location>
</feature>
<organism evidence="2 3">
    <name type="scientific">Dyadobacter koreensis</name>
    <dbReference type="NCBI Taxonomy" id="408657"/>
    <lineage>
        <taxon>Bacteria</taxon>
        <taxon>Pseudomonadati</taxon>
        <taxon>Bacteroidota</taxon>
        <taxon>Cytophagia</taxon>
        <taxon>Cytophagales</taxon>
        <taxon>Spirosomataceae</taxon>
        <taxon>Dyadobacter</taxon>
    </lineage>
</organism>
<dbReference type="OrthoDB" id="963979at2"/>
<accession>A0A1H6S0G2</accession>
<evidence type="ECO:0000313" key="2">
    <source>
        <dbReference type="EMBL" id="SEI59334.1"/>
    </source>
</evidence>
<sequence>MGNKLFNLILFFLLAVTSSSCLEKFGAQLPPLNTRRLKKKVSPPVDFNLMVFSYKKKHGFWPKSEIDLMSFDRLTVNKIYDFGFNSWSLGNFSEDTLYIHFIHRPVFQNAHIGGVPIPGREVKIRTLYVSSKGIIKTERFKD</sequence>
<dbReference type="STRING" id="408657.SAMN04487995_1539"/>
<evidence type="ECO:0000256" key="1">
    <source>
        <dbReference type="SAM" id="SignalP"/>
    </source>
</evidence>
<name>A0A1H6S0G2_9BACT</name>
<evidence type="ECO:0000313" key="3">
    <source>
        <dbReference type="Proteomes" id="UP000199532"/>
    </source>
</evidence>
<dbReference type="PROSITE" id="PS51257">
    <property type="entry name" value="PROKAR_LIPOPROTEIN"/>
    <property type="match status" value="1"/>
</dbReference>
<dbReference type="EMBL" id="FNXY01000002">
    <property type="protein sequence ID" value="SEI59334.1"/>
    <property type="molecule type" value="Genomic_DNA"/>
</dbReference>
<dbReference type="AlphaFoldDB" id="A0A1H6S0G2"/>
<keyword evidence="3" id="KW-1185">Reference proteome</keyword>